<dbReference type="InterPro" id="IPR003593">
    <property type="entry name" value="AAA+_ATPase"/>
</dbReference>
<evidence type="ECO:0000256" key="15">
    <source>
        <dbReference type="ARBA" id="ARBA00047640"/>
    </source>
</evidence>
<evidence type="ECO:0000256" key="8">
    <source>
        <dbReference type="ARBA" id="ARBA00022840"/>
    </source>
</evidence>
<name>A0ABU0J3D6_9HYPH</name>
<dbReference type="SUPFAM" id="SSF52540">
    <property type="entry name" value="P-loop containing nucleoside triphosphate hydrolases"/>
    <property type="match status" value="1"/>
</dbReference>
<protein>
    <recommendedName>
        <fullName evidence="14">Glutathione import ATP-binding protein GsiA</fullName>
        <ecNumber evidence="13">7.4.2.10</ecNumber>
    </recommendedName>
</protein>
<comment type="subcellular location">
    <subcellularLocation>
        <location evidence="2">Cell inner membrane</location>
    </subcellularLocation>
    <subcellularLocation>
        <location evidence="1">Membrane</location>
        <topology evidence="1">Peripheral membrane protein</topology>
    </subcellularLocation>
</comment>
<evidence type="ECO:0000256" key="6">
    <source>
        <dbReference type="ARBA" id="ARBA00022519"/>
    </source>
</evidence>
<dbReference type="InterPro" id="IPR003439">
    <property type="entry name" value="ABC_transporter-like_ATP-bd"/>
</dbReference>
<comment type="function">
    <text evidence="11">Part of the ABC transporter complex GsiABCD involved in glutathione import. Responsible for energy coupling to the transport system.</text>
</comment>
<dbReference type="PANTHER" id="PTHR43776">
    <property type="entry name" value="TRANSPORT ATP-BINDING PROTEIN"/>
    <property type="match status" value="1"/>
</dbReference>
<accession>A0ABU0J3D6</accession>
<proteinExistence type="inferred from homology"/>
<evidence type="ECO:0000256" key="11">
    <source>
        <dbReference type="ARBA" id="ARBA00037530"/>
    </source>
</evidence>
<feature type="domain" description="ABC transporter" evidence="16">
    <location>
        <begin position="6"/>
        <end position="232"/>
    </location>
</feature>
<keyword evidence="18" id="KW-1185">Reference proteome</keyword>
<evidence type="ECO:0000256" key="4">
    <source>
        <dbReference type="ARBA" id="ARBA00022448"/>
    </source>
</evidence>
<dbReference type="EMBL" id="JAUSVX010000002">
    <property type="protein sequence ID" value="MDQ0468754.1"/>
    <property type="molecule type" value="Genomic_DNA"/>
</dbReference>
<evidence type="ECO:0000259" key="16">
    <source>
        <dbReference type="PROSITE" id="PS50893"/>
    </source>
</evidence>
<gene>
    <name evidence="17" type="ORF">QO011_001754</name>
</gene>
<evidence type="ECO:0000256" key="2">
    <source>
        <dbReference type="ARBA" id="ARBA00004533"/>
    </source>
</evidence>
<evidence type="ECO:0000256" key="5">
    <source>
        <dbReference type="ARBA" id="ARBA00022475"/>
    </source>
</evidence>
<evidence type="ECO:0000256" key="12">
    <source>
        <dbReference type="ARBA" id="ARBA00038416"/>
    </source>
</evidence>
<evidence type="ECO:0000256" key="7">
    <source>
        <dbReference type="ARBA" id="ARBA00022741"/>
    </source>
</evidence>
<dbReference type="PANTHER" id="PTHR43776:SF15">
    <property type="entry name" value="GLUTATHIONE IMPORT ATP-BINDING PROTEIN GSIA"/>
    <property type="match status" value="1"/>
</dbReference>
<dbReference type="InterPro" id="IPR017871">
    <property type="entry name" value="ABC_transporter-like_CS"/>
</dbReference>
<comment type="caution">
    <text evidence="17">The sequence shown here is derived from an EMBL/GenBank/DDBJ whole genome shotgun (WGS) entry which is preliminary data.</text>
</comment>
<keyword evidence="7" id="KW-0547">Nucleotide-binding</keyword>
<reference evidence="17 18" key="1">
    <citation type="submission" date="2023-07" db="EMBL/GenBank/DDBJ databases">
        <title>Genomic Encyclopedia of Type Strains, Phase IV (KMG-IV): sequencing the most valuable type-strain genomes for metagenomic binning, comparative biology and taxonomic classification.</title>
        <authorList>
            <person name="Goeker M."/>
        </authorList>
    </citation>
    <scope>NUCLEOTIDE SEQUENCE [LARGE SCALE GENOMIC DNA]</scope>
    <source>
        <strain evidence="17 18">DSM 19619</strain>
    </source>
</reference>
<dbReference type="SMART" id="SM00382">
    <property type="entry name" value="AAA"/>
    <property type="match status" value="1"/>
</dbReference>
<keyword evidence="4" id="KW-0813">Transport</keyword>
<organism evidence="17 18">
    <name type="scientific">Labrys wisconsinensis</name>
    <dbReference type="NCBI Taxonomy" id="425677"/>
    <lineage>
        <taxon>Bacteria</taxon>
        <taxon>Pseudomonadati</taxon>
        <taxon>Pseudomonadota</taxon>
        <taxon>Alphaproteobacteria</taxon>
        <taxon>Hyphomicrobiales</taxon>
        <taxon>Xanthobacteraceae</taxon>
        <taxon>Labrys</taxon>
    </lineage>
</organism>
<dbReference type="InterPro" id="IPR027417">
    <property type="entry name" value="P-loop_NTPase"/>
</dbReference>
<evidence type="ECO:0000256" key="9">
    <source>
        <dbReference type="ARBA" id="ARBA00022967"/>
    </source>
</evidence>
<evidence type="ECO:0000256" key="1">
    <source>
        <dbReference type="ARBA" id="ARBA00004170"/>
    </source>
</evidence>
<evidence type="ECO:0000256" key="10">
    <source>
        <dbReference type="ARBA" id="ARBA00023136"/>
    </source>
</evidence>
<evidence type="ECO:0000256" key="3">
    <source>
        <dbReference type="ARBA" id="ARBA00011469"/>
    </source>
</evidence>
<comment type="subunit">
    <text evidence="3">The complex is composed of two ATP-binding proteins (GsiA), two transmembrane proteins (GsiC and GsiD) and a solute-binding protein (GsiB).</text>
</comment>
<keyword evidence="8 17" id="KW-0067">ATP-binding</keyword>
<dbReference type="Proteomes" id="UP001242480">
    <property type="component" value="Unassembled WGS sequence"/>
</dbReference>
<dbReference type="PROSITE" id="PS00211">
    <property type="entry name" value="ABC_TRANSPORTER_1"/>
    <property type="match status" value="1"/>
</dbReference>
<comment type="catalytic activity">
    <reaction evidence="15">
        <text>glutathione(out) + ATP + H2O = glutathione(in) + ADP + phosphate + H(+)</text>
        <dbReference type="Rhea" id="RHEA:29791"/>
        <dbReference type="ChEBI" id="CHEBI:15377"/>
        <dbReference type="ChEBI" id="CHEBI:15378"/>
        <dbReference type="ChEBI" id="CHEBI:30616"/>
        <dbReference type="ChEBI" id="CHEBI:43474"/>
        <dbReference type="ChEBI" id="CHEBI:57925"/>
        <dbReference type="ChEBI" id="CHEBI:456216"/>
        <dbReference type="EC" id="7.4.2.10"/>
    </reaction>
</comment>
<sequence>MSAVTVNRLSVAFRRGAASFAAVRDAAFTVRTGEIFGLLGPSGCGKTTVLRVLAGLERTWTGDVSVLGTPLHPGRRIEGELRREVQMVFQDPYASLHPRHRIARTLGEPLRARREGDVERRVAAILAEVGLAGDIAARFPHELSGGQRQRIAIARVLLLRPRLLLLDEPTSALDLSVQAGVLNLLTDLRARHGMTMVLVSHDGDVVGHLCDRAARMERGAVVEILDRQGLEVGS</sequence>
<dbReference type="GO" id="GO:0005524">
    <property type="term" value="F:ATP binding"/>
    <property type="evidence" value="ECO:0007669"/>
    <property type="project" value="UniProtKB-KW"/>
</dbReference>
<evidence type="ECO:0000256" key="13">
    <source>
        <dbReference type="ARBA" id="ARBA00039050"/>
    </source>
</evidence>
<evidence type="ECO:0000256" key="14">
    <source>
        <dbReference type="ARBA" id="ARBA00041187"/>
    </source>
</evidence>
<keyword evidence="5" id="KW-1003">Cell membrane</keyword>
<dbReference type="EC" id="7.4.2.10" evidence="13"/>
<evidence type="ECO:0000313" key="18">
    <source>
        <dbReference type="Proteomes" id="UP001242480"/>
    </source>
</evidence>
<dbReference type="Pfam" id="PF00005">
    <property type="entry name" value="ABC_tran"/>
    <property type="match status" value="1"/>
</dbReference>
<dbReference type="InterPro" id="IPR050319">
    <property type="entry name" value="ABC_transp_ATP-bind"/>
</dbReference>
<keyword evidence="10" id="KW-0472">Membrane</keyword>
<evidence type="ECO:0000313" key="17">
    <source>
        <dbReference type="EMBL" id="MDQ0468754.1"/>
    </source>
</evidence>
<dbReference type="PROSITE" id="PS50893">
    <property type="entry name" value="ABC_TRANSPORTER_2"/>
    <property type="match status" value="1"/>
</dbReference>
<keyword evidence="9" id="KW-1278">Translocase</keyword>
<comment type="similarity">
    <text evidence="12">Belongs to the ABC transporter superfamily. Glutathione importer (TC 3.A.1.5.11) family.</text>
</comment>
<keyword evidence="6" id="KW-0997">Cell inner membrane</keyword>
<dbReference type="RefSeq" id="WP_307270379.1">
    <property type="nucleotide sequence ID" value="NZ_JAUSVX010000002.1"/>
</dbReference>
<dbReference type="Gene3D" id="3.40.50.300">
    <property type="entry name" value="P-loop containing nucleotide triphosphate hydrolases"/>
    <property type="match status" value="1"/>
</dbReference>
<dbReference type="CDD" id="cd03257">
    <property type="entry name" value="ABC_NikE_OppD_transporters"/>
    <property type="match status" value="1"/>
</dbReference>